<keyword evidence="2" id="KW-1185">Reference proteome</keyword>
<accession>A0A5C6UKL8</accession>
<dbReference type="EMBL" id="VOQR01000001">
    <property type="protein sequence ID" value="TXC72980.1"/>
    <property type="molecule type" value="Genomic_DNA"/>
</dbReference>
<dbReference type="Proteomes" id="UP000321250">
    <property type="component" value="Unassembled WGS sequence"/>
</dbReference>
<reference evidence="1 2" key="1">
    <citation type="journal article" date="2013" name="Antonie Van Leeuwenhoek">
        <title>Sphingomonas ginsenosidivorax sp. nov., with the ability to transform ginsenosides.</title>
        <authorList>
            <person name="Jin X.F."/>
            <person name="Kim J.K."/>
            <person name="Liu Q.M."/>
            <person name="Kang M.S."/>
            <person name="He D."/>
            <person name="Jin F.X."/>
            <person name="Kim S.C."/>
            <person name="Im W.T."/>
        </authorList>
    </citation>
    <scope>NUCLEOTIDE SEQUENCE [LARGE SCALE GENOMIC DNA]</scope>
    <source>
        <strain evidence="1 2">KHI67</strain>
    </source>
</reference>
<comment type="caution">
    <text evidence="1">The sequence shown here is derived from an EMBL/GenBank/DDBJ whole genome shotgun (WGS) entry which is preliminary data.</text>
</comment>
<dbReference type="OrthoDB" id="7428387at2"/>
<evidence type="ECO:0000313" key="1">
    <source>
        <dbReference type="EMBL" id="TXC72980.1"/>
    </source>
</evidence>
<name>A0A5C6UKL8_9SPHN</name>
<gene>
    <name evidence="1" type="ORF">FSB78_15915</name>
</gene>
<dbReference type="AlphaFoldDB" id="A0A5C6UKL8"/>
<evidence type="ECO:0000313" key="2">
    <source>
        <dbReference type="Proteomes" id="UP000321250"/>
    </source>
</evidence>
<proteinExistence type="predicted"/>
<organism evidence="1 2">
    <name type="scientific">Sphingomonas ginsenosidivorax</name>
    <dbReference type="NCBI Taxonomy" id="862135"/>
    <lineage>
        <taxon>Bacteria</taxon>
        <taxon>Pseudomonadati</taxon>
        <taxon>Pseudomonadota</taxon>
        <taxon>Alphaproteobacteria</taxon>
        <taxon>Sphingomonadales</taxon>
        <taxon>Sphingomonadaceae</taxon>
        <taxon>Sphingomonas</taxon>
    </lineage>
</organism>
<sequence>MAAAIPLASPVAAGPARQAPAAGPLEITSSMMVEQRSAAADGTTRVALVKPARVSPGDRIVFVLAYHNIGRQPLSDVVLANPLPRAIGYRSASPGSPAPEVSVDGKTYGALASLRVRALDGSTRAANPDDVTHVRWRLASPVAPGSQGQFAFQAVLK</sequence>
<protein>
    <submittedName>
        <fullName evidence="1">DUF11 domain-containing protein</fullName>
    </submittedName>
</protein>